<sequence length="148" mass="16004">MPFFDLTASQKVTGSLDTPETPEANFDFIEDETIHSSTKSKYLGRINPDMPLWRSDLLGQGGFTMRGVCDRALSGVISQRADGVGLGRNPGPPPIVCGQETSLKAAYYASVSEDVATLSDRIVFTRSVVIHRLPGSLAAIESSMRPEE</sequence>
<reference evidence="2" key="1">
    <citation type="journal article" date="2010" name="Genome Res.">
        <title>Population genomic sequencing of Coccidioides fungi reveals recent hybridization and transposon control.</title>
        <authorList>
            <person name="Neafsey D.E."/>
            <person name="Barker B.M."/>
            <person name="Sharpton T.J."/>
            <person name="Stajich J.E."/>
            <person name="Park D.J."/>
            <person name="Whiston E."/>
            <person name="Hung C.-Y."/>
            <person name="McMahan C."/>
            <person name="White J."/>
            <person name="Sykes S."/>
            <person name="Heiman D."/>
            <person name="Young S."/>
            <person name="Zeng Q."/>
            <person name="Abouelleil A."/>
            <person name="Aftuck L."/>
            <person name="Bessette D."/>
            <person name="Brown A."/>
            <person name="FitzGerald M."/>
            <person name="Lui A."/>
            <person name="Macdonald J.P."/>
            <person name="Priest M."/>
            <person name="Orbach M.J."/>
            <person name="Galgiani J.N."/>
            <person name="Kirkland T.N."/>
            <person name="Cole G.T."/>
            <person name="Birren B.W."/>
            <person name="Henn M.R."/>
            <person name="Taylor J.W."/>
            <person name="Rounsley S.D."/>
        </authorList>
    </citation>
    <scope>NUCLEOTIDE SEQUENCE [LARGE SCALE GENOMIC DNA]</scope>
    <source>
        <strain evidence="2">RMSCC 2394</strain>
    </source>
</reference>
<name>A0A0J7B7D6_COCIT</name>
<accession>A0A0J7B7D6</accession>
<gene>
    <name evidence="1" type="ORF">CIRG_05543</name>
</gene>
<evidence type="ECO:0000313" key="1">
    <source>
        <dbReference type="EMBL" id="KMP05862.1"/>
    </source>
</evidence>
<evidence type="ECO:0000313" key="2">
    <source>
        <dbReference type="Proteomes" id="UP000054565"/>
    </source>
</evidence>
<dbReference type="AlphaFoldDB" id="A0A0J7B7D6"/>
<protein>
    <submittedName>
        <fullName evidence="1">Uncharacterized protein</fullName>
    </submittedName>
</protein>
<dbReference type="EMBL" id="DS028096">
    <property type="protein sequence ID" value="KMP05862.1"/>
    <property type="molecule type" value="Genomic_DNA"/>
</dbReference>
<proteinExistence type="predicted"/>
<organism evidence="1 2">
    <name type="scientific">Coccidioides immitis RMSCC 2394</name>
    <dbReference type="NCBI Taxonomy" id="404692"/>
    <lineage>
        <taxon>Eukaryota</taxon>
        <taxon>Fungi</taxon>
        <taxon>Dikarya</taxon>
        <taxon>Ascomycota</taxon>
        <taxon>Pezizomycotina</taxon>
        <taxon>Eurotiomycetes</taxon>
        <taxon>Eurotiomycetidae</taxon>
        <taxon>Onygenales</taxon>
        <taxon>Onygenaceae</taxon>
        <taxon>Coccidioides</taxon>
    </lineage>
</organism>
<dbReference type="Proteomes" id="UP000054565">
    <property type="component" value="Unassembled WGS sequence"/>
</dbReference>